<protein>
    <submittedName>
        <fullName evidence="1">Uncharacterized protein</fullName>
    </submittedName>
</protein>
<comment type="caution">
    <text evidence="1">The sequence shown here is derived from an EMBL/GenBank/DDBJ whole genome shotgun (WGS) entry which is preliminary data.</text>
</comment>
<evidence type="ECO:0000313" key="1">
    <source>
        <dbReference type="EMBL" id="GAG92699.1"/>
    </source>
</evidence>
<proteinExistence type="predicted"/>
<organism evidence="1">
    <name type="scientific">marine sediment metagenome</name>
    <dbReference type="NCBI Taxonomy" id="412755"/>
    <lineage>
        <taxon>unclassified sequences</taxon>
        <taxon>metagenomes</taxon>
        <taxon>ecological metagenomes</taxon>
    </lineage>
</organism>
<dbReference type="EMBL" id="BART01024770">
    <property type="protein sequence ID" value="GAG92699.1"/>
    <property type="molecule type" value="Genomic_DNA"/>
</dbReference>
<reference evidence="1" key="1">
    <citation type="journal article" date="2014" name="Front. Microbiol.">
        <title>High frequency of phylogenetically diverse reductive dehalogenase-homologous genes in deep subseafloor sedimentary metagenomes.</title>
        <authorList>
            <person name="Kawai M."/>
            <person name="Futagami T."/>
            <person name="Toyoda A."/>
            <person name="Takaki Y."/>
            <person name="Nishi S."/>
            <person name="Hori S."/>
            <person name="Arai W."/>
            <person name="Tsubouchi T."/>
            <person name="Morono Y."/>
            <person name="Uchiyama I."/>
            <person name="Ito T."/>
            <person name="Fujiyama A."/>
            <person name="Inagaki F."/>
            <person name="Takami H."/>
        </authorList>
    </citation>
    <scope>NUCLEOTIDE SEQUENCE</scope>
    <source>
        <strain evidence="1">Expedition CK06-06</strain>
    </source>
</reference>
<dbReference type="AlphaFoldDB" id="X1BA30"/>
<gene>
    <name evidence="1" type="ORF">S01H4_44634</name>
</gene>
<name>X1BA30_9ZZZZ</name>
<accession>X1BA30</accession>
<sequence>MNEWITSKSKVEVKQKAMKVWKKHKHYPRIYQLGDEFMFAASDRIKKELNI</sequence>